<reference evidence="2 3" key="1">
    <citation type="submission" date="2024-03" db="EMBL/GenBank/DDBJ databases">
        <title>Human intestinal bacterial collection.</title>
        <authorList>
            <person name="Pauvert C."/>
            <person name="Hitch T.C.A."/>
            <person name="Clavel T."/>
        </authorList>
    </citation>
    <scope>NUCLEOTIDE SEQUENCE [LARGE SCALE GENOMIC DNA]</scope>
    <source>
        <strain evidence="2 3">CLA-AA-H95</strain>
    </source>
</reference>
<evidence type="ECO:0000313" key="3">
    <source>
        <dbReference type="Proteomes" id="UP001446032"/>
    </source>
</evidence>
<comment type="caution">
    <text evidence="2">The sequence shown here is derived from an EMBL/GenBank/DDBJ whole genome shotgun (WGS) entry which is preliminary data.</text>
</comment>
<accession>A0ABV1AHG9</accession>
<gene>
    <name evidence="2" type="ORF">WMO75_02935</name>
</gene>
<evidence type="ECO:0008006" key="4">
    <source>
        <dbReference type="Google" id="ProtNLM"/>
    </source>
</evidence>
<dbReference type="EMBL" id="JBBMEI010000005">
    <property type="protein sequence ID" value="MEQ2357307.1"/>
    <property type="molecule type" value="Genomic_DNA"/>
</dbReference>
<dbReference type="RefSeq" id="WP_349077574.1">
    <property type="nucleotide sequence ID" value="NZ_JBBMEI010000005.1"/>
</dbReference>
<sequence>MKKIGIALLVSILLVLMAVPVQADNINYTTIRGKGRTYYLSIEFNRKYQMRSRLYQKTSSGKKVVAATGFANENRLEYVGTYGNKLYFSYKYNTRIRTYSYTIGKSGFKLENGSLYLQAMRGNYAYGYRQIPDDNSPTKLYIYNVATRKSTYIGLGYFSDIKYIGGKIYYVRYSNRYRTAYIMRCNPNGTGKKILKTLKNKYPMYVFTIRKNRATYYIDRNDEYREASVRY</sequence>
<feature type="chain" id="PRO_5046238880" description="DUF5050 domain-containing protein" evidence="1">
    <location>
        <begin position="24"/>
        <end position="231"/>
    </location>
</feature>
<evidence type="ECO:0000256" key="1">
    <source>
        <dbReference type="SAM" id="SignalP"/>
    </source>
</evidence>
<feature type="signal peptide" evidence="1">
    <location>
        <begin position="1"/>
        <end position="23"/>
    </location>
</feature>
<organism evidence="2 3">
    <name type="scientific">Blautia intestinihominis</name>
    <dbReference type="NCBI Taxonomy" id="3133152"/>
    <lineage>
        <taxon>Bacteria</taxon>
        <taxon>Bacillati</taxon>
        <taxon>Bacillota</taxon>
        <taxon>Clostridia</taxon>
        <taxon>Lachnospirales</taxon>
        <taxon>Lachnospiraceae</taxon>
        <taxon>Blautia</taxon>
    </lineage>
</organism>
<protein>
    <recommendedName>
        <fullName evidence="4">DUF5050 domain-containing protein</fullName>
    </recommendedName>
</protein>
<evidence type="ECO:0000313" key="2">
    <source>
        <dbReference type="EMBL" id="MEQ2357307.1"/>
    </source>
</evidence>
<dbReference type="Proteomes" id="UP001446032">
    <property type="component" value="Unassembled WGS sequence"/>
</dbReference>
<keyword evidence="1" id="KW-0732">Signal</keyword>
<proteinExistence type="predicted"/>
<keyword evidence="3" id="KW-1185">Reference proteome</keyword>
<name>A0ABV1AHG9_9FIRM</name>